<name>A0A3B0ZW15_9ZZZZ</name>
<dbReference type="InterPro" id="IPR029016">
    <property type="entry name" value="GAF-like_dom_sf"/>
</dbReference>
<proteinExistence type="predicted"/>
<dbReference type="InterPro" id="IPR052340">
    <property type="entry name" value="RNase_Y/CdgJ"/>
</dbReference>
<organism evidence="2">
    <name type="scientific">hydrothermal vent metagenome</name>
    <dbReference type="NCBI Taxonomy" id="652676"/>
    <lineage>
        <taxon>unclassified sequences</taxon>
        <taxon>metagenomes</taxon>
        <taxon>ecological metagenomes</taxon>
    </lineage>
</organism>
<dbReference type="PANTHER" id="PTHR33525">
    <property type="match status" value="1"/>
</dbReference>
<dbReference type="PANTHER" id="PTHR33525:SF4">
    <property type="entry name" value="CYCLIC DI-GMP PHOSPHODIESTERASE CDGJ"/>
    <property type="match status" value="1"/>
</dbReference>
<dbReference type="PROSITE" id="PS51833">
    <property type="entry name" value="HDOD"/>
    <property type="match status" value="1"/>
</dbReference>
<dbReference type="InterPro" id="IPR013976">
    <property type="entry name" value="HDOD"/>
</dbReference>
<dbReference type="SUPFAM" id="SSF109604">
    <property type="entry name" value="HD-domain/PDEase-like"/>
    <property type="match status" value="1"/>
</dbReference>
<feature type="domain" description="HDOD" evidence="1">
    <location>
        <begin position="23"/>
        <end position="218"/>
    </location>
</feature>
<dbReference type="AlphaFoldDB" id="A0A3B0ZW15"/>
<dbReference type="Gene3D" id="1.10.3210.10">
    <property type="entry name" value="Hypothetical protein af1432"/>
    <property type="match status" value="1"/>
</dbReference>
<accession>A0A3B0ZW15</accession>
<evidence type="ECO:0000313" key="2">
    <source>
        <dbReference type="EMBL" id="VAW93410.1"/>
    </source>
</evidence>
<gene>
    <name evidence="2" type="ORF">MNBD_GAMMA23-2052</name>
</gene>
<dbReference type="EMBL" id="UOFT01000033">
    <property type="protein sequence ID" value="VAW93410.1"/>
    <property type="molecule type" value="Genomic_DNA"/>
</dbReference>
<evidence type="ECO:0000259" key="1">
    <source>
        <dbReference type="PROSITE" id="PS51833"/>
    </source>
</evidence>
<dbReference type="SUPFAM" id="SSF55781">
    <property type="entry name" value="GAF domain-like"/>
    <property type="match status" value="1"/>
</dbReference>
<reference evidence="2" key="1">
    <citation type="submission" date="2018-06" db="EMBL/GenBank/DDBJ databases">
        <authorList>
            <person name="Zhirakovskaya E."/>
        </authorList>
    </citation>
    <scope>NUCLEOTIDE SEQUENCE</scope>
</reference>
<sequence length="488" mass="55496">MLQQTRTADVLQDILAKIGNHHFPVMERTIIALKKACTKDDAKTEEITHIVSRDPGLTLYLLRVCNTKLNSSLRSEITSISQALMMLGIKQVSQLPAKLPNLDKTLKDQAKHRLLTTFSRAYHAAEQATEWAHYRRDMNTDEIFVATQIHFIGEMALAMIYPDKLAEIDRLRRRRQIASEEAQYLVLGFAINQLSYELARKWELPSLALEALKPENAKYPRAYSVMLAVQLARSAAVDWHGGKTQVIQNQIADFLDIPIAKIATANHKLAVDVARQTHFYGVFPAAALLPMLDDPLEEETIQAKNPNEHADICLMPQRDVLKNIITNIENSEIKRTMKELIHLVLQGMHDGIGLNRVVFATRNADKQTMVPYSIKGADNDPGFNRFTIKLHKENLFGRLMQKTQAIVINNKTRSTFWELIPKDFKKLVVTNSFLAMSIFVKGEEIGFFYADRHTIDCQIDDTSYRLFKSLCTSAIAAMEQLDSLHLRE</sequence>
<dbReference type="Gene3D" id="3.30.450.40">
    <property type="match status" value="1"/>
</dbReference>
<dbReference type="Pfam" id="PF08668">
    <property type="entry name" value="HDOD"/>
    <property type="match status" value="1"/>
</dbReference>
<protein>
    <recommendedName>
        <fullName evidence="1">HDOD domain-containing protein</fullName>
    </recommendedName>
</protein>